<dbReference type="GO" id="GO:0035312">
    <property type="term" value="F:5'-3' DNA exonuclease activity"/>
    <property type="evidence" value="ECO:0007669"/>
    <property type="project" value="TreeGrafter"/>
</dbReference>
<dbReference type="EMBL" id="CP002116">
    <property type="protein sequence ID" value="ADK80977.1"/>
    <property type="molecule type" value="Genomic_DNA"/>
</dbReference>
<proteinExistence type="predicted"/>
<dbReference type="Gene3D" id="3.20.20.140">
    <property type="entry name" value="Metal-dependent hydrolases"/>
    <property type="match status" value="1"/>
</dbReference>
<dbReference type="GO" id="GO:0004534">
    <property type="term" value="F:5'-3' RNA exonuclease activity"/>
    <property type="evidence" value="ECO:0007669"/>
    <property type="project" value="TreeGrafter"/>
</dbReference>
<dbReference type="InterPro" id="IPR052018">
    <property type="entry name" value="PHP_domain"/>
</dbReference>
<dbReference type="KEGG" id="ssm:Spirs_1851"/>
<dbReference type="PANTHER" id="PTHR42924">
    <property type="entry name" value="EXONUCLEASE"/>
    <property type="match status" value="1"/>
</dbReference>
<dbReference type="Proteomes" id="UP000002318">
    <property type="component" value="Chromosome"/>
</dbReference>
<sequence length="231" mass="25810">MKRSYAYETHAHTTEVSSCGRVRAADALRMYKSVGYQGIIFTDHFHDDYVSSLGNMSWEAKIDCYLTGYREAAKVAGELDMDVLWGMELRFTENDNDYLVYGIDSDFLKGWVDLHRSSISVFMESIKSRADILVYQAHPFRDGCRLVDPVIVHGLEIYNGNPRHDSRNNLAAQAAAENSTLILSGSDFHRPGDLASGGVFLPERISCNAELITALKAISYDALIAKEPVCK</sequence>
<protein>
    <submittedName>
        <fullName evidence="1">PHP domain protein</fullName>
    </submittedName>
</protein>
<dbReference type="OrthoDB" id="9777619at2"/>
<dbReference type="HOGENOM" id="CLU_082667_1_0_12"/>
<name>E1R6F9_SEDSS</name>
<dbReference type="CDD" id="cd07432">
    <property type="entry name" value="PHP_HisPPase"/>
    <property type="match status" value="1"/>
</dbReference>
<evidence type="ECO:0000313" key="2">
    <source>
        <dbReference type="Proteomes" id="UP000002318"/>
    </source>
</evidence>
<accession>E1R6F9</accession>
<dbReference type="InterPro" id="IPR016195">
    <property type="entry name" value="Pol/histidinol_Pase-like"/>
</dbReference>
<reference evidence="1 2" key="1">
    <citation type="journal article" date="2010" name="Stand. Genomic Sci.">
        <title>Complete genome sequence of Spirochaeta smaragdinae type strain (SEBR 4228).</title>
        <authorList>
            <person name="Mavromatis K."/>
            <person name="Yasawong M."/>
            <person name="Chertkov O."/>
            <person name="Lapidus A."/>
            <person name="Lucas S."/>
            <person name="Nolan M."/>
            <person name="Del Rio T.G."/>
            <person name="Tice H."/>
            <person name="Cheng J.F."/>
            <person name="Pitluck S."/>
            <person name="Liolios K."/>
            <person name="Ivanova N."/>
            <person name="Tapia R."/>
            <person name="Han C."/>
            <person name="Bruce D."/>
            <person name="Goodwin L."/>
            <person name="Pati A."/>
            <person name="Chen A."/>
            <person name="Palaniappan K."/>
            <person name="Land M."/>
            <person name="Hauser L."/>
            <person name="Chang Y.J."/>
            <person name="Jeffries C.D."/>
            <person name="Detter J.C."/>
            <person name="Rohde M."/>
            <person name="Brambilla E."/>
            <person name="Spring S."/>
            <person name="Goker M."/>
            <person name="Sikorski J."/>
            <person name="Woyke T."/>
            <person name="Bristow J."/>
            <person name="Eisen J.A."/>
            <person name="Markowitz V."/>
            <person name="Hugenholtz P."/>
            <person name="Klenk H.P."/>
            <person name="Kyrpides N.C."/>
        </authorList>
    </citation>
    <scope>NUCLEOTIDE SEQUENCE [LARGE SCALE GENOMIC DNA]</scope>
    <source>
        <strain evidence="2">DSM 11293 / JCM 15392 / SEBR 4228</strain>
    </source>
</reference>
<dbReference type="STRING" id="573413.Spirs_1851"/>
<gene>
    <name evidence="1" type="ordered locus">Spirs_1851</name>
</gene>
<dbReference type="SUPFAM" id="SSF89550">
    <property type="entry name" value="PHP domain-like"/>
    <property type="match status" value="1"/>
</dbReference>
<organism evidence="1 2">
    <name type="scientific">Sediminispirochaeta smaragdinae (strain DSM 11293 / JCM 15392 / SEBR 4228)</name>
    <name type="common">Spirochaeta smaragdinae</name>
    <dbReference type="NCBI Taxonomy" id="573413"/>
    <lineage>
        <taxon>Bacteria</taxon>
        <taxon>Pseudomonadati</taxon>
        <taxon>Spirochaetota</taxon>
        <taxon>Spirochaetia</taxon>
        <taxon>Spirochaetales</taxon>
        <taxon>Spirochaetaceae</taxon>
        <taxon>Sediminispirochaeta</taxon>
    </lineage>
</organism>
<keyword evidence="2" id="KW-1185">Reference proteome</keyword>
<dbReference type="RefSeq" id="WP_013254441.1">
    <property type="nucleotide sequence ID" value="NC_014364.1"/>
</dbReference>
<dbReference type="eggNOG" id="COG0613">
    <property type="taxonomic scope" value="Bacteria"/>
</dbReference>
<dbReference type="PANTHER" id="PTHR42924:SF3">
    <property type="entry name" value="POLYMERASE_HISTIDINOL PHOSPHATASE N-TERMINAL DOMAIN-CONTAINING PROTEIN"/>
    <property type="match status" value="1"/>
</dbReference>
<dbReference type="Pfam" id="PF13263">
    <property type="entry name" value="PHP_C"/>
    <property type="match status" value="1"/>
</dbReference>
<dbReference type="AlphaFoldDB" id="E1R6F9"/>
<evidence type="ECO:0000313" key="1">
    <source>
        <dbReference type="EMBL" id="ADK80977.1"/>
    </source>
</evidence>